<dbReference type="GO" id="GO:0005743">
    <property type="term" value="C:mitochondrial inner membrane"/>
    <property type="evidence" value="ECO:0007669"/>
    <property type="project" value="TreeGrafter"/>
</dbReference>
<dbReference type="EMBL" id="AMQN01018577">
    <property type="status" value="NOT_ANNOTATED_CDS"/>
    <property type="molecule type" value="Genomic_DNA"/>
</dbReference>
<keyword evidence="7" id="KW-0460">Magnesium</keyword>
<dbReference type="PANTHER" id="PTHR13966">
    <property type="entry name" value="ENDONUCLEASE RELATED"/>
    <property type="match status" value="1"/>
</dbReference>
<dbReference type="GO" id="GO:0005634">
    <property type="term" value="C:nucleus"/>
    <property type="evidence" value="ECO:0007669"/>
    <property type="project" value="TreeGrafter"/>
</dbReference>
<dbReference type="GO" id="GO:0000014">
    <property type="term" value="F:single-stranded DNA endodeoxyribonuclease activity"/>
    <property type="evidence" value="ECO:0007669"/>
    <property type="project" value="TreeGrafter"/>
</dbReference>
<keyword evidence="4 9" id="KW-0479">Metal-binding</keyword>
<keyword evidence="6 10" id="KW-0378">Hydrolase</keyword>
<dbReference type="GO" id="GO:0006309">
    <property type="term" value="P:apoptotic DNA fragmentation"/>
    <property type="evidence" value="ECO:0007669"/>
    <property type="project" value="TreeGrafter"/>
</dbReference>
<keyword evidence="3 10" id="KW-0540">Nuclease</keyword>
<dbReference type="PANTHER" id="PTHR13966:SF5">
    <property type="entry name" value="ENDONUCLEASE G, MITOCHONDRIAL"/>
    <property type="match status" value="1"/>
</dbReference>
<dbReference type="OMA" id="YVMPNQV"/>
<dbReference type="InterPro" id="IPR044925">
    <property type="entry name" value="His-Me_finger_sf"/>
</dbReference>
<comment type="similarity">
    <text evidence="2 10">Belongs to the DNA/RNA non-specific endonuclease family.</text>
</comment>
<evidence type="ECO:0000256" key="3">
    <source>
        <dbReference type="ARBA" id="ARBA00022722"/>
    </source>
</evidence>
<accession>R7V668</accession>
<dbReference type="GO" id="GO:0046872">
    <property type="term" value="F:metal ion binding"/>
    <property type="evidence" value="ECO:0007669"/>
    <property type="project" value="UniProtKB-KW"/>
</dbReference>
<dbReference type="SMART" id="SM00892">
    <property type="entry name" value="Endonuclease_NS"/>
    <property type="match status" value="1"/>
</dbReference>
<evidence type="ECO:0000256" key="2">
    <source>
        <dbReference type="ARBA" id="ARBA00010052"/>
    </source>
</evidence>
<evidence type="ECO:0000256" key="10">
    <source>
        <dbReference type="RuleBase" id="RU366055"/>
    </source>
</evidence>
<feature type="compositionally biased region" description="Polar residues" evidence="11">
    <location>
        <begin position="44"/>
        <end position="54"/>
    </location>
</feature>
<dbReference type="SUPFAM" id="SSF54060">
    <property type="entry name" value="His-Me finger endonucleases"/>
    <property type="match status" value="1"/>
</dbReference>
<evidence type="ECO:0000259" key="13">
    <source>
        <dbReference type="SMART" id="SM00892"/>
    </source>
</evidence>
<dbReference type="AlphaFoldDB" id="R7V668"/>
<evidence type="ECO:0000313" key="14">
    <source>
        <dbReference type="EMBL" id="ELU14358.1"/>
    </source>
</evidence>
<sequence>MARYLSRRALSVVCTSFGVCAGSIAHWTYSSPKSSNHNGETHLQGHQSKSSNYSDEAVQSAKGRIIEKFDRWLPRVEASTSIIPGGQPENRATYIGKGVMTRFSVPEMKGFVAYDDYVLHYDRRTRNAHWVFEHLTRERVKASEEAKRDKSEFHEEPKVHPFFRSTNSDYKGSGYDRGHLAAAGNHRWSQQAMNQTFSLANISPQVGKGFNRDAWNTLEMFTRKLTKDFPDLYVVTGPLYLPRREDDGKVYIKYEVIGKNQIAVPTHYFKVIVMAGKSGGLELMSFVMPNQVLPANVDLRNYLVPLNTIERASGLVFFDSIPREMFTRVNAKEQIS</sequence>
<reference evidence="14 16" key="2">
    <citation type="journal article" date="2013" name="Nature">
        <title>Insights into bilaterian evolution from three spiralian genomes.</title>
        <authorList>
            <person name="Simakov O."/>
            <person name="Marletaz F."/>
            <person name="Cho S.J."/>
            <person name="Edsinger-Gonzales E."/>
            <person name="Havlak P."/>
            <person name="Hellsten U."/>
            <person name="Kuo D.H."/>
            <person name="Larsson T."/>
            <person name="Lv J."/>
            <person name="Arendt D."/>
            <person name="Savage R."/>
            <person name="Osoegawa K."/>
            <person name="de Jong P."/>
            <person name="Grimwood J."/>
            <person name="Chapman J.A."/>
            <person name="Shapiro H."/>
            <person name="Aerts A."/>
            <person name="Otillar R.P."/>
            <person name="Terry A.Y."/>
            <person name="Boore J.L."/>
            <person name="Grigoriev I.V."/>
            <person name="Lindberg D.R."/>
            <person name="Seaver E.C."/>
            <person name="Weisblat D.A."/>
            <person name="Putnam N.H."/>
            <person name="Rokhsar D.S."/>
        </authorList>
    </citation>
    <scope>NUCLEOTIDE SEQUENCE</scope>
    <source>
        <strain evidence="14 16">I ESC-2004</strain>
    </source>
</reference>
<gene>
    <name evidence="14" type="ORF">CAPTEDRAFT_120680</name>
</gene>
<dbReference type="OrthoDB" id="5418055at2759"/>
<name>R7V668_CAPTE</name>
<dbReference type="Gene3D" id="3.40.570.10">
    <property type="entry name" value="Extracellular Endonuclease, subunit A"/>
    <property type="match status" value="1"/>
</dbReference>
<dbReference type="GO" id="GO:0003676">
    <property type="term" value="F:nucleic acid binding"/>
    <property type="evidence" value="ECO:0007669"/>
    <property type="project" value="InterPro"/>
</dbReference>
<dbReference type="InterPro" id="IPR020821">
    <property type="entry name" value="ENPP1-3/EXOG-like_nuc-like"/>
</dbReference>
<dbReference type="SMART" id="SM00477">
    <property type="entry name" value="NUC"/>
    <property type="match status" value="1"/>
</dbReference>
<proteinExistence type="inferred from homology"/>
<evidence type="ECO:0000256" key="7">
    <source>
        <dbReference type="ARBA" id="ARBA00022842"/>
    </source>
</evidence>
<organism evidence="14">
    <name type="scientific">Capitella teleta</name>
    <name type="common">Polychaete worm</name>
    <dbReference type="NCBI Taxonomy" id="283909"/>
    <lineage>
        <taxon>Eukaryota</taxon>
        <taxon>Metazoa</taxon>
        <taxon>Spiralia</taxon>
        <taxon>Lophotrochozoa</taxon>
        <taxon>Annelida</taxon>
        <taxon>Polychaeta</taxon>
        <taxon>Sedentaria</taxon>
        <taxon>Scolecida</taxon>
        <taxon>Capitellidae</taxon>
        <taxon>Capitella</taxon>
    </lineage>
</organism>
<dbReference type="EnsemblMetazoa" id="CapteT120680">
    <property type="protein sequence ID" value="CapteP120680"/>
    <property type="gene ID" value="CapteG120680"/>
</dbReference>
<dbReference type="Pfam" id="PF01223">
    <property type="entry name" value="Endonuclease_NS"/>
    <property type="match status" value="1"/>
</dbReference>
<dbReference type="STRING" id="283909.R7V668"/>
<dbReference type="HOGENOM" id="CLU_055174_0_1_1"/>
<evidence type="ECO:0000256" key="5">
    <source>
        <dbReference type="ARBA" id="ARBA00022759"/>
    </source>
</evidence>
<keyword evidence="5 10" id="KW-0255">Endonuclease</keyword>
<keyword evidence="16" id="KW-1185">Reference proteome</keyword>
<evidence type="ECO:0000313" key="16">
    <source>
        <dbReference type="Proteomes" id="UP000014760"/>
    </source>
</evidence>
<protein>
    <recommendedName>
        <fullName evidence="10">Endonuclease</fullName>
        <ecNumber evidence="10">3.1.30.-</ecNumber>
    </recommendedName>
</protein>
<dbReference type="FunCoup" id="R7V668">
    <property type="interactions" value="336"/>
</dbReference>
<evidence type="ECO:0000256" key="11">
    <source>
        <dbReference type="SAM" id="MobiDB-lite"/>
    </source>
</evidence>
<evidence type="ECO:0000256" key="9">
    <source>
        <dbReference type="PIRSR" id="PIRSR640255-2"/>
    </source>
</evidence>
<reference evidence="15" key="3">
    <citation type="submission" date="2015-06" db="UniProtKB">
        <authorList>
            <consortium name="EnsemblMetazoa"/>
        </authorList>
    </citation>
    <scope>IDENTIFICATION</scope>
</reference>
<dbReference type="CDD" id="cd00091">
    <property type="entry name" value="NUC"/>
    <property type="match status" value="1"/>
</dbReference>
<evidence type="ECO:0000256" key="6">
    <source>
        <dbReference type="ARBA" id="ARBA00022801"/>
    </source>
</evidence>
<feature type="domain" description="ENPP1-3/EXOG-like endonuclease/phosphodiesterase" evidence="12">
    <location>
        <begin position="114"/>
        <end position="324"/>
    </location>
</feature>
<dbReference type="EC" id="3.1.30.-" evidence="10"/>
<dbReference type="InterPro" id="IPR001604">
    <property type="entry name" value="Endo_G_ENPP1-like_dom"/>
</dbReference>
<dbReference type="InterPro" id="IPR044929">
    <property type="entry name" value="DNA/RNA_non-sp_Endonuclease_sf"/>
</dbReference>
<evidence type="ECO:0000313" key="15">
    <source>
        <dbReference type="EnsemblMetazoa" id="CapteP120680"/>
    </source>
</evidence>
<evidence type="ECO:0000256" key="8">
    <source>
        <dbReference type="PIRSR" id="PIRSR640255-1"/>
    </source>
</evidence>
<feature type="domain" description="DNA/RNA non-specific endonuclease/pyrophosphatase/phosphodiesterase" evidence="13">
    <location>
        <begin position="113"/>
        <end position="324"/>
    </location>
</feature>
<evidence type="ECO:0000256" key="1">
    <source>
        <dbReference type="ARBA" id="ARBA00001946"/>
    </source>
</evidence>
<reference evidence="16" key="1">
    <citation type="submission" date="2012-12" db="EMBL/GenBank/DDBJ databases">
        <authorList>
            <person name="Hellsten U."/>
            <person name="Grimwood J."/>
            <person name="Chapman J.A."/>
            <person name="Shapiro H."/>
            <person name="Aerts A."/>
            <person name="Otillar R.P."/>
            <person name="Terry A.Y."/>
            <person name="Boore J.L."/>
            <person name="Simakov O."/>
            <person name="Marletaz F."/>
            <person name="Cho S.-J."/>
            <person name="Edsinger-Gonzales E."/>
            <person name="Havlak P."/>
            <person name="Kuo D.-H."/>
            <person name="Larsson T."/>
            <person name="Lv J."/>
            <person name="Arendt D."/>
            <person name="Savage R."/>
            <person name="Osoegawa K."/>
            <person name="de Jong P."/>
            <person name="Lindberg D.R."/>
            <person name="Seaver E.C."/>
            <person name="Weisblat D.A."/>
            <person name="Putnam N.H."/>
            <person name="Grigoriev I.V."/>
            <person name="Rokhsar D.S."/>
        </authorList>
    </citation>
    <scope>NUCLEOTIDE SEQUENCE</scope>
    <source>
        <strain evidence="16">I ESC-2004</strain>
    </source>
</reference>
<dbReference type="Proteomes" id="UP000014760">
    <property type="component" value="Unassembled WGS sequence"/>
</dbReference>
<feature type="active site" description="Proton acceptor" evidence="8">
    <location>
        <position position="179"/>
    </location>
</feature>
<comment type="cofactor">
    <cofactor evidence="1 10">
        <name>Mg(2+)</name>
        <dbReference type="ChEBI" id="CHEBI:18420"/>
    </cofactor>
</comment>
<feature type="region of interest" description="Disordered" evidence="11">
    <location>
        <begin position="35"/>
        <end position="55"/>
    </location>
</feature>
<evidence type="ECO:0000259" key="12">
    <source>
        <dbReference type="SMART" id="SM00477"/>
    </source>
</evidence>
<feature type="binding site" evidence="9">
    <location>
        <position position="211"/>
    </location>
    <ligand>
        <name>Mg(2+)</name>
        <dbReference type="ChEBI" id="CHEBI:18420"/>
        <note>catalytic</note>
    </ligand>
</feature>
<dbReference type="InterPro" id="IPR040255">
    <property type="entry name" value="Non-specific_endonuclease"/>
</dbReference>
<dbReference type="GO" id="GO:0004521">
    <property type="term" value="F:RNA endonuclease activity"/>
    <property type="evidence" value="ECO:0007669"/>
    <property type="project" value="TreeGrafter"/>
</dbReference>
<dbReference type="InterPro" id="IPR018524">
    <property type="entry name" value="DNA/RNA_endonuclease_AS"/>
</dbReference>
<dbReference type="EMBL" id="KB294560">
    <property type="protein sequence ID" value="ELU14358.1"/>
    <property type="molecule type" value="Genomic_DNA"/>
</dbReference>
<dbReference type="PROSITE" id="PS01070">
    <property type="entry name" value="NUCLEASE_NON_SPEC"/>
    <property type="match status" value="1"/>
</dbReference>
<evidence type="ECO:0000256" key="4">
    <source>
        <dbReference type="ARBA" id="ARBA00022723"/>
    </source>
</evidence>